<evidence type="ECO:0000313" key="2">
    <source>
        <dbReference type="EMBL" id="GEP12251.1"/>
    </source>
</evidence>
<name>A0A512JQP1_9HYPH</name>
<dbReference type="InterPro" id="IPR053802">
    <property type="entry name" value="DUF6950"/>
</dbReference>
<comment type="caution">
    <text evidence="2">The sequence shown here is derived from an EMBL/GenBank/DDBJ whole genome shotgun (WGS) entry which is preliminary data.</text>
</comment>
<keyword evidence="3" id="KW-1185">Reference proteome</keyword>
<dbReference type="AlphaFoldDB" id="A0A512JQP1"/>
<accession>A0A512JQP1</accession>
<organism evidence="2 3">
    <name type="scientific">Methylobacterium gnaphalii</name>
    <dbReference type="NCBI Taxonomy" id="1010610"/>
    <lineage>
        <taxon>Bacteria</taxon>
        <taxon>Pseudomonadati</taxon>
        <taxon>Pseudomonadota</taxon>
        <taxon>Alphaproteobacteria</taxon>
        <taxon>Hyphomicrobiales</taxon>
        <taxon>Methylobacteriaceae</taxon>
        <taxon>Methylobacterium</taxon>
    </lineage>
</organism>
<dbReference type="Pfam" id="PF22262">
    <property type="entry name" value="DUF6950"/>
    <property type="match status" value="1"/>
</dbReference>
<dbReference type="Proteomes" id="UP000321750">
    <property type="component" value="Unassembled WGS sequence"/>
</dbReference>
<evidence type="ECO:0000313" key="3">
    <source>
        <dbReference type="Proteomes" id="UP000321750"/>
    </source>
</evidence>
<protein>
    <recommendedName>
        <fullName evidence="1">DUF6950 domain-containing protein</fullName>
    </recommendedName>
</protein>
<dbReference type="EMBL" id="BJZV01000034">
    <property type="protein sequence ID" value="GEP12251.1"/>
    <property type="molecule type" value="Genomic_DNA"/>
</dbReference>
<gene>
    <name evidence="2" type="ORF">MGN01_40960</name>
</gene>
<proteinExistence type="predicted"/>
<sequence>MAELMTSFVTREQYARICASGDRIMHGLGRRARLRAFVSRGAGLPFIWGERDCCLWVCEWIAAERGVDPAASLRGTYDTMLSCNRILAREGGLPALASRLAVAAGLTETATPRAGDVGVIETPIGPFLMVCLGDTWATKAKDGMAFAPTVPVKAWTV</sequence>
<feature type="domain" description="DUF6950" evidence="1">
    <location>
        <begin position="31"/>
        <end position="157"/>
    </location>
</feature>
<reference evidence="2 3" key="1">
    <citation type="submission" date="2019-07" db="EMBL/GenBank/DDBJ databases">
        <title>Whole genome shotgun sequence of Methylobacterium gnaphalii NBRC 107716.</title>
        <authorList>
            <person name="Hosoyama A."/>
            <person name="Uohara A."/>
            <person name="Ohji S."/>
            <person name="Ichikawa N."/>
        </authorList>
    </citation>
    <scope>NUCLEOTIDE SEQUENCE [LARGE SCALE GENOMIC DNA]</scope>
    <source>
        <strain evidence="2 3">NBRC 107716</strain>
    </source>
</reference>
<evidence type="ECO:0000259" key="1">
    <source>
        <dbReference type="Pfam" id="PF22262"/>
    </source>
</evidence>